<dbReference type="OrthoDB" id="5385189at2759"/>
<reference evidence="2" key="1">
    <citation type="submission" date="2012-06" db="EMBL/GenBank/DDBJ databases">
        <title>The genome sequence of Coniosporium apollinis CBS 100218.</title>
        <authorList>
            <consortium name="The Broad Institute Genome Sequencing Platform"/>
            <person name="Cuomo C."/>
            <person name="Gorbushina A."/>
            <person name="Noack S."/>
            <person name="Walker B."/>
            <person name="Young S.K."/>
            <person name="Zeng Q."/>
            <person name="Gargeya S."/>
            <person name="Fitzgerald M."/>
            <person name="Haas B."/>
            <person name="Abouelleil A."/>
            <person name="Alvarado L."/>
            <person name="Arachchi H.M."/>
            <person name="Berlin A.M."/>
            <person name="Chapman S.B."/>
            <person name="Goldberg J."/>
            <person name="Griggs A."/>
            <person name="Gujja S."/>
            <person name="Hansen M."/>
            <person name="Howarth C."/>
            <person name="Imamovic A."/>
            <person name="Larimer J."/>
            <person name="McCowan C."/>
            <person name="Montmayeur A."/>
            <person name="Murphy C."/>
            <person name="Neiman D."/>
            <person name="Pearson M."/>
            <person name="Priest M."/>
            <person name="Roberts A."/>
            <person name="Saif S."/>
            <person name="Shea T."/>
            <person name="Sisk P."/>
            <person name="Sykes S."/>
            <person name="Wortman J."/>
            <person name="Nusbaum C."/>
            <person name="Birren B."/>
        </authorList>
    </citation>
    <scope>NUCLEOTIDE SEQUENCE [LARGE SCALE GENOMIC DNA]</scope>
    <source>
        <strain evidence="2">CBS 100218</strain>
    </source>
</reference>
<proteinExistence type="predicted"/>
<dbReference type="RefSeq" id="XP_007779487.1">
    <property type="nucleotide sequence ID" value="XM_007781297.1"/>
</dbReference>
<organism evidence="1 2">
    <name type="scientific">Coniosporium apollinis (strain CBS 100218)</name>
    <name type="common">Rock-inhabiting black yeast</name>
    <dbReference type="NCBI Taxonomy" id="1168221"/>
    <lineage>
        <taxon>Eukaryota</taxon>
        <taxon>Fungi</taxon>
        <taxon>Dikarya</taxon>
        <taxon>Ascomycota</taxon>
        <taxon>Pezizomycotina</taxon>
        <taxon>Dothideomycetes</taxon>
        <taxon>Dothideomycetes incertae sedis</taxon>
        <taxon>Coniosporium</taxon>
    </lineage>
</organism>
<name>R7YQH7_CONA1</name>
<dbReference type="HOGENOM" id="CLU_091792_1_0_1"/>
<dbReference type="AlphaFoldDB" id="R7YQH7"/>
<evidence type="ECO:0000313" key="2">
    <source>
        <dbReference type="Proteomes" id="UP000016924"/>
    </source>
</evidence>
<evidence type="ECO:0000313" key="1">
    <source>
        <dbReference type="EMBL" id="EON64170.1"/>
    </source>
</evidence>
<dbReference type="OMA" id="TSHNNDI"/>
<gene>
    <name evidence="1" type="ORF">W97_03400</name>
</gene>
<keyword evidence="2" id="KW-1185">Reference proteome</keyword>
<dbReference type="EMBL" id="JH767567">
    <property type="protein sequence ID" value="EON64170.1"/>
    <property type="molecule type" value="Genomic_DNA"/>
</dbReference>
<dbReference type="Proteomes" id="UP000016924">
    <property type="component" value="Unassembled WGS sequence"/>
</dbReference>
<dbReference type="eggNOG" id="ENOG502T0Y1">
    <property type="taxonomic scope" value="Eukaryota"/>
</dbReference>
<sequence>MAWRVDDRWLWLGLGAITFIAVRGISYALHEVVSLVEVSDAPQEDHEVEEDTSTAISLASLKALATCDNANIRDAAIKVVCARIIADKAAQDLIISQLYSPDTLTREIATRAAHLIDKQLRSHAWRLPPLARTSTRTVTRRWVVDADGRWVAEPGGDEGLRQPLRDVTAAGFTRSRFREESPEELALRRRRREVMVLNEGDGPVGEEDIIQPIEGESGGRREWEVFADGREVAVGT</sequence>
<accession>R7YQH7</accession>
<protein>
    <submittedName>
        <fullName evidence="1">Uncharacterized protein</fullName>
    </submittedName>
</protein>
<dbReference type="GeneID" id="19900711"/>